<evidence type="ECO:0000256" key="1">
    <source>
        <dbReference type="ARBA" id="ARBA00022448"/>
    </source>
</evidence>
<dbReference type="InterPro" id="IPR008995">
    <property type="entry name" value="Mo/tungstate-bd_C_term_dom"/>
</dbReference>
<keyword evidence="1" id="KW-0813">Transport</keyword>
<dbReference type="SUPFAM" id="SSF52540">
    <property type="entry name" value="P-loop containing nucleoside triphosphate hydrolases"/>
    <property type="match status" value="1"/>
</dbReference>
<keyword evidence="3 5" id="KW-0067">ATP-binding</keyword>
<dbReference type="Proteomes" id="UP000294444">
    <property type="component" value="Chromosome"/>
</dbReference>
<sequence length="361" mass="40380">MAYVHLKELAKVYKNGFNAIKSASLEIEKGEFVILLGPSGCGKSTLLRMIAGLESISSGELIIDGKVVNHELPKDRDIAMVFQSYALYPHMTVYENMALALKIRKVDKNEIDSLIRNIAEMLNLTPFLNSKPGQLSGGQRQRVALGRAIVRRPKVFLFDEPLSNLDAKLRSKMRKEICALHQEINATIIYVTHDQVEAMTMGDKVVVLDQGVIQQIGSPKTLYEHPTNKFVAGFIGSPMINFIDVDVKVQGEQLILSADSSYKQTLSLSAFPQLASYHGKKVCLGIRPEDLLLSDTQDEGFIGEFDYSEYLGSESNFSMTLKNGESVMFRTPSSQTISKQSRLIPNIERLHFFDIDTQQRI</sequence>
<dbReference type="AlphaFoldDB" id="A0A4P7CL66"/>
<evidence type="ECO:0000256" key="2">
    <source>
        <dbReference type="ARBA" id="ARBA00022741"/>
    </source>
</evidence>
<dbReference type="GO" id="GO:0008643">
    <property type="term" value="P:carbohydrate transport"/>
    <property type="evidence" value="ECO:0007669"/>
    <property type="project" value="InterPro"/>
</dbReference>
<dbReference type="InterPro" id="IPR012340">
    <property type="entry name" value="NA-bd_OB-fold"/>
</dbReference>
<proteinExistence type="predicted"/>
<keyword evidence="6" id="KW-1185">Reference proteome</keyword>
<dbReference type="GO" id="GO:0140359">
    <property type="term" value="F:ABC-type transporter activity"/>
    <property type="evidence" value="ECO:0007669"/>
    <property type="project" value="InterPro"/>
</dbReference>
<dbReference type="GO" id="GO:0005524">
    <property type="term" value="F:ATP binding"/>
    <property type="evidence" value="ECO:0007669"/>
    <property type="project" value="UniProtKB-KW"/>
</dbReference>
<dbReference type="EMBL" id="CP038145">
    <property type="protein sequence ID" value="QBQ64259.1"/>
    <property type="molecule type" value="Genomic_DNA"/>
</dbReference>
<dbReference type="NCBIfam" id="NF008653">
    <property type="entry name" value="PRK11650.1"/>
    <property type="match status" value="1"/>
</dbReference>
<dbReference type="KEGG" id="aio:EXH44_08535"/>
<dbReference type="SUPFAM" id="SSF50331">
    <property type="entry name" value="MOP-like"/>
    <property type="match status" value="1"/>
</dbReference>
<dbReference type="FunFam" id="3.40.50.300:FF:000042">
    <property type="entry name" value="Maltose/maltodextrin ABC transporter, ATP-binding protein"/>
    <property type="match status" value="1"/>
</dbReference>
<dbReference type="InterPro" id="IPR047641">
    <property type="entry name" value="ABC_transpr_MalK/UgpC-like"/>
</dbReference>
<keyword evidence="2" id="KW-0547">Nucleotide-binding</keyword>
<dbReference type="PANTHER" id="PTHR43875">
    <property type="entry name" value="MALTODEXTRIN IMPORT ATP-BINDING PROTEIN MSMX"/>
    <property type="match status" value="1"/>
</dbReference>
<dbReference type="SMART" id="SM00382">
    <property type="entry name" value="AAA"/>
    <property type="match status" value="1"/>
</dbReference>
<name>A0A4P7CL66_9PAST</name>
<feature type="domain" description="ABC transporter" evidence="4">
    <location>
        <begin position="4"/>
        <end position="235"/>
    </location>
</feature>
<evidence type="ECO:0000259" key="4">
    <source>
        <dbReference type="PROSITE" id="PS50893"/>
    </source>
</evidence>
<dbReference type="InterPro" id="IPR003439">
    <property type="entry name" value="ABC_transporter-like_ATP-bd"/>
</dbReference>
<dbReference type="PROSITE" id="PS00211">
    <property type="entry name" value="ABC_TRANSPORTER_1"/>
    <property type="match status" value="1"/>
</dbReference>
<evidence type="ECO:0000256" key="3">
    <source>
        <dbReference type="ARBA" id="ARBA00022840"/>
    </source>
</evidence>
<dbReference type="Gene3D" id="2.40.50.100">
    <property type="match status" value="1"/>
</dbReference>
<dbReference type="PROSITE" id="PS50893">
    <property type="entry name" value="ABC_TRANSPORTER_2"/>
    <property type="match status" value="1"/>
</dbReference>
<organism evidence="5 6">
    <name type="scientific">Actinobacillus indolicus</name>
    <dbReference type="NCBI Taxonomy" id="51049"/>
    <lineage>
        <taxon>Bacteria</taxon>
        <taxon>Pseudomonadati</taxon>
        <taxon>Pseudomonadota</taxon>
        <taxon>Gammaproteobacteria</taxon>
        <taxon>Pasteurellales</taxon>
        <taxon>Pasteurellaceae</taxon>
        <taxon>Actinobacillus</taxon>
    </lineage>
</organism>
<dbReference type="Pfam" id="PF17912">
    <property type="entry name" value="OB_MalK"/>
    <property type="match status" value="1"/>
</dbReference>
<accession>A0A4P7CL66</accession>
<dbReference type="InterPro" id="IPR027417">
    <property type="entry name" value="P-loop_NTPase"/>
</dbReference>
<protein>
    <submittedName>
        <fullName evidence="5">sn-glycerol-3-phosphate ABC transporter ATP-binding protein UgpC</fullName>
    </submittedName>
</protein>
<dbReference type="RefSeq" id="WP_162857082.1">
    <property type="nucleotide sequence ID" value="NZ_CP038145.1"/>
</dbReference>
<dbReference type="InterPro" id="IPR015855">
    <property type="entry name" value="ABC_transpr_MalK-like"/>
</dbReference>
<dbReference type="CDD" id="cd03301">
    <property type="entry name" value="ABC_MalK_N"/>
    <property type="match status" value="1"/>
</dbReference>
<evidence type="ECO:0000313" key="5">
    <source>
        <dbReference type="EMBL" id="QBQ64259.1"/>
    </source>
</evidence>
<reference evidence="5 6" key="1">
    <citation type="submission" date="2019-03" db="EMBL/GenBank/DDBJ databases">
        <authorList>
            <person name="Che Y."/>
            <person name="Zhou L."/>
        </authorList>
    </citation>
    <scope>NUCLEOTIDE SEQUENCE [LARGE SCALE GENOMIC DNA]</scope>
    <source>
        <strain evidence="5 6">AIFJ1607</strain>
    </source>
</reference>
<gene>
    <name evidence="5" type="primary">ugpC</name>
    <name evidence="5" type="ORF">EXH44_08535</name>
</gene>
<dbReference type="GO" id="GO:0016887">
    <property type="term" value="F:ATP hydrolysis activity"/>
    <property type="evidence" value="ECO:0007669"/>
    <property type="project" value="InterPro"/>
</dbReference>
<dbReference type="Gene3D" id="2.40.50.140">
    <property type="entry name" value="Nucleic acid-binding proteins"/>
    <property type="match status" value="1"/>
</dbReference>
<dbReference type="Gene3D" id="3.40.50.300">
    <property type="entry name" value="P-loop containing nucleotide triphosphate hydrolases"/>
    <property type="match status" value="1"/>
</dbReference>
<dbReference type="InterPro" id="IPR003593">
    <property type="entry name" value="AAA+_ATPase"/>
</dbReference>
<evidence type="ECO:0000313" key="6">
    <source>
        <dbReference type="Proteomes" id="UP000294444"/>
    </source>
</evidence>
<dbReference type="GO" id="GO:0055052">
    <property type="term" value="C:ATP-binding cassette (ABC) transporter complex, substrate-binding subunit-containing"/>
    <property type="evidence" value="ECO:0007669"/>
    <property type="project" value="TreeGrafter"/>
</dbReference>
<dbReference type="Pfam" id="PF00005">
    <property type="entry name" value="ABC_tran"/>
    <property type="match status" value="1"/>
</dbReference>
<dbReference type="InterPro" id="IPR017871">
    <property type="entry name" value="ABC_transporter-like_CS"/>
</dbReference>
<dbReference type="PANTHER" id="PTHR43875:SF1">
    <property type="entry name" value="OSMOPROTECTIVE COMPOUNDS UPTAKE ATP-BINDING PROTEIN GGTA"/>
    <property type="match status" value="1"/>
</dbReference>
<dbReference type="InterPro" id="IPR040582">
    <property type="entry name" value="OB_MalK-like"/>
</dbReference>